<feature type="binding site" evidence="13">
    <location>
        <begin position="106"/>
        <end position="109"/>
    </location>
    <ligand>
        <name>substrate</name>
    </ligand>
</feature>
<evidence type="ECO:0000313" key="15">
    <source>
        <dbReference type="EMBL" id="GLK11365.1"/>
    </source>
</evidence>
<keyword evidence="16" id="KW-1185">Reference proteome</keyword>
<evidence type="ECO:0000256" key="4">
    <source>
        <dbReference type="ARBA" id="ARBA00011233"/>
    </source>
</evidence>
<evidence type="ECO:0000256" key="6">
    <source>
        <dbReference type="ARBA" id="ARBA00012947"/>
    </source>
</evidence>
<comment type="subunit">
    <text evidence="4">Homotrimer.</text>
</comment>
<dbReference type="GO" id="GO:0046872">
    <property type="term" value="F:metal ion binding"/>
    <property type="evidence" value="ECO:0007669"/>
    <property type="project" value="UniProtKB-KW"/>
</dbReference>
<feature type="binding site" evidence="13">
    <location>
        <position position="129"/>
    </location>
    <ligand>
        <name>Mg(2+)</name>
        <dbReference type="ChEBI" id="CHEBI:18420"/>
    </ligand>
</feature>
<organism evidence="15 16">
    <name type="scientific">Streptosporangium carneum</name>
    <dbReference type="NCBI Taxonomy" id="47481"/>
    <lineage>
        <taxon>Bacteria</taxon>
        <taxon>Bacillati</taxon>
        <taxon>Actinomycetota</taxon>
        <taxon>Actinomycetes</taxon>
        <taxon>Streptosporangiales</taxon>
        <taxon>Streptosporangiaceae</taxon>
        <taxon>Streptosporangium</taxon>
    </lineage>
</organism>
<feature type="binding site" evidence="13">
    <location>
        <position position="128"/>
    </location>
    <ligand>
        <name>substrate</name>
    </ligand>
</feature>
<evidence type="ECO:0000256" key="2">
    <source>
        <dbReference type="ARBA" id="ARBA00001968"/>
    </source>
</evidence>
<evidence type="ECO:0000256" key="1">
    <source>
        <dbReference type="ARBA" id="ARBA00001342"/>
    </source>
</evidence>
<reference evidence="15" key="2">
    <citation type="submission" date="2023-01" db="EMBL/GenBank/DDBJ databases">
        <authorList>
            <person name="Sun Q."/>
            <person name="Evtushenko L."/>
        </authorList>
    </citation>
    <scope>NUCLEOTIDE SEQUENCE</scope>
    <source>
        <strain evidence="15">VKM Ac-2007</strain>
    </source>
</reference>
<comment type="cofactor">
    <cofactor evidence="2">
        <name>a divalent metal cation</name>
        <dbReference type="ChEBI" id="CHEBI:60240"/>
    </cofactor>
</comment>
<sequence length="236" mass="24467">MTGTTEHTGTVGETGAAEDARSAEERFAAFSTATVSDALDRLGRTGSLLGIAPLGPGQRMVGRAYTVRYVSASTPPGTVGDYLDDVPPGGVVVLDNDGRTDCTVWGDILTAVANAKGVAGTVIDGVCRDVHRALDLAYPVYSRGRFMRTGKDRVEVAEVQGPVNIGGVQVRPGDLIVGDQDGVVAVPQDCEEQVLAVAGEIAEREEGILRAALAGASIAEARAAYGYHNLQRKAGS</sequence>
<gene>
    <name evidence="15" type="ORF">GCM10017600_47720</name>
</gene>
<comment type="function">
    <text evidence="8">Catalyzes the aldol cleavage of 4-hydroxy-4-methyl-2-oxoglutarate (HMG) into 2 molecules of pyruvate. Also contains a secondary oxaloacetate (OAA) decarboxylase activity due to the common pyruvate enolate transition state formed following C-C bond cleavage in the retro-aldol and decarboxylation reactions.</text>
</comment>
<dbReference type="EMBL" id="BSEV01000011">
    <property type="protein sequence ID" value="GLK11365.1"/>
    <property type="molecule type" value="Genomic_DNA"/>
</dbReference>
<evidence type="ECO:0000256" key="9">
    <source>
        <dbReference type="ARBA" id="ARBA00029596"/>
    </source>
</evidence>
<keyword evidence="13" id="KW-0460">Magnesium</keyword>
<dbReference type="CDD" id="cd16841">
    <property type="entry name" value="RraA_family"/>
    <property type="match status" value="1"/>
</dbReference>
<dbReference type="AlphaFoldDB" id="A0A9W6MEU7"/>
<dbReference type="EC" id="4.1.3.17" evidence="5"/>
<feature type="region of interest" description="Disordered" evidence="14">
    <location>
        <begin position="1"/>
        <end position="22"/>
    </location>
</feature>
<dbReference type="GO" id="GO:0008948">
    <property type="term" value="F:oxaloacetate decarboxylase activity"/>
    <property type="evidence" value="ECO:0007669"/>
    <property type="project" value="UniProtKB-EC"/>
</dbReference>
<evidence type="ECO:0000256" key="8">
    <source>
        <dbReference type="ARBA" id="ARBA00025046"/>
    </source>
</evidence>
<dbReference type="PANTHER" id="PTHR33254:SF4">
    <property type="entry name" value="4-HYDROXY-4-METHYL-2-OXOGLUTARATE ALDOLASE 3-RELATED"/>
    <property type="match status" value="1"/>
</dbReference>
<evidence type="ECO:0000256" key="10">
    <source>
        <dbReference type="ARBA" id="ARBA00030169"/>
    </source>
</evidence>
<comment type="catalytic activity">
    <reaction evidence="12">
        <text>oxaloacetate + H(+) = pyruvate + CO2</text>
        <dbReference type="Rhea" id="RHEA:15641"/>
        <dbReference type="ChEBI" id="CHEBI:15361"/>
        <dbReference type="ChEBI" id="CHEBI:15378"/>
        <dbReference type="ChEBI" id="CHEBI:16452"/>
        <dbReference type="ChEBI" id="CHEBI:16526"/>
        <dbReference type="EC" id="4.1.1.112"/>
    </reaction>
</comment>
<protein>
    <recommendedName>
        <fullName evidence="7">Putative 4-hydroxy-4-methyl-2-oxoglutarate aldolase</fullName>
        <ecNumber evidence="6">4.1.1.112</ecNumber>
        <ecNumber evidence="5">4.1.3.17</ecNumber>
    </recommendedName>
    <alternativeName>
        <fullName evidence="11">Oxaloacetate decarboxylase</fullName>
    </alternativeName>
    <alternativeName>
        <fullName evidence="9">Regulator of ribonuclease activity homolog</fullName>
    </alternativeName>
    <alternativeName>
        <fullName evidence="10">RraA-like protein</fullName>
    </alternativeName>
</protein>
<name>A0A9W6MEU7_9ACTN</name>
<dbReference type="SUPFAM" id="SSF89562">
    <property type="entry name" value="RraA-like"/>
    <property type="match status" value="1"/>
</dbReference>
<evidence type="ECO:0000256" key="7">
    <source>
        <dbReference type="ARBA" id="ARBA00016549"/>
    </source>
</evidence>
<dbReference type="InterPro" id="IPR036704">
    <property type="entry name" value="RraA/RraA-like_sf"/>
</dbReference>
<comment type="caution">
    <text evidence="15">The sequence shown here is derived from an EMBL/GenBank/DDBJ whole genome shotgun (WGS) entry which is preliminary data.</text>
</comment>
<dbReference type="GO" id="GO:0047443">
    <property type="term" value="F:4-hydroxy-4-methyl-2-oxoglutarate aldolase activity"/>
    <property type="evidence" value="ECO:0007669"/>
    <property type="project" value="UniProtKB-EC"/>
</dbReference>
<dbReference type="InterPro" id="IPR005493">
    <property type="entry name" value="RraA/RraA-like"/>
</dbReference>
<dbReference type="Gene3D" id="3.50.30.40">
    <property type="entry name" value="Ribonuclease E inhibitor RraA/RraA-like"/>
    <property type="match status" value="1"/>
</dbReference>
<evidence type="ECO:0000313" key="16">
    <source>
        <dbReference type="Proteomes" id="UP001143474"/>
    </source>
</evidence>
<keyword evidence="13" id="KW-0479">Metal-binding</keyword>
<feature type="compositionally biased region" description="Low complexity" evidence="14">
    <location>
        <begin position="1"/>
        <end position="17"/>
    </location>
</feature>
<dbReference type="Proteomes" id="UP001143474">
    <property type="component" value="Unassembled WGS sequence"/>
</dbReference>
<proteinExistence type="inferred from homology"/>
<dbReference type="Pfam" id="PF03737">
    <property type="entry name" value="RraA-like"/>
    <property type="match status" value="1"/>
</dbReference>
<evidence type="ECO:0000256" key="12">
    <source>
        <dbReference type="ARBA" id="ARBA00047973"/>
    </source>
</evidence>
<evidence type="ECO:0000256" key="5">
    <source>
        <dbReference type="ARBA" id="ARBA00012213"/>
    </source>
</evidence>
<evidence type="ECO:0000256" key="3">
    <source>
        <dbReference type="ARBA" id="ARBA00008621"/>
    </source>
</evidence>
<evidence type="ECO:0000256" key="11">
    <source>
        <dbReference type="ARBA" id="ARBA00032305"/>
    </source>
</evidence>
<accession>A0A9W6MEU7</accession>
<evidence type="ECO:0000256" key="13">
    <source>
        <dbReference type="PIRSR" id="PIRSR605493-1"/>
    </source>
</evidence>
<comment type="catalytic activity">
    <reaction evidence="1">
        <text>4-hydroxy-4-methyl-2-oxoglutarate = 2 pyruvate</text>
        <dbReference type="Rhea" id="RHEA:22748"/>
        <dbReference type="ChEBI" id="CHEBI:15361"/>
        <dbReference type="ChEBI" id="CHEBI:58276"/>
        <dbReference type="EC" id="4.1.3.17"/>
    </reaction>
</comment>
<dbReference type="PANTHER" id="PTHR33254">
    <property type="entry name" value="4-HYDROXY-4-METHYL-2-OXOGLUTARATE ALDOLASE 3-RELATED"/>
    <property type="match status" value="1"/>
</dbReference>
<comment type="similarity">
    <text evidence="3">Belongs to the class II aldolase/RraA-like family.</text>
</comment>
<dbReference type="EC" id="4.1.1.112" evidence="6"/>
<reference evidence="15" key="1">
    <citation type="journal article" date="2014" name="Int. J. Syst. Evol. Microbiol.">
        <title>Complete genome sequence of Corynebacterium casei LMG S-19264T (=DSM 44701T), isolated from a smear-ripened cheese.</title>
        <authorList>
            <consortium name="US DOE Joint Genome Institute (JGI-PGF)"/>
            <person name="Walter F."/>
            <person name="Albersmeier A."/>
            <person name="Kalinowski J."/>
            <person name="Ruckert C."/>
        </authorList>
    </citation>
    <scope>NUCLEOTIDE SEQUENCE</scope>
    <source>
        <strain evidence="15">VKM Ac-2007</strain>
    </source>
</reference>
<dbReference type="RefSeq" id="WP_271219750.1">
    <property type="nucleotide sequence ID" value="NZ_BAAAVD010000049.1"/>
</dbReference>
<comment type="cofactor">
    <cofactor evidence="13">
        <name>Mg(2+)</name>
        <dbReference type="ChEBI" id="CHEBI:18420"/>
    </cofactor>
</comment>
<evidence type="ECO:0000256" key="14">
    <source>
        <dbReference type="SAM" id="MobiDB-lite"/>
    </source>
</evidence>